<dbReference type="VEuPathDB" id="FungiDB:LEMA_P030940.1"/>
<feature type="region of interest" description="Disordered" evidence="1">
    <location>
        <begin position="170"/>
        <end position="349"/>
    </location>
</feature>
<feature type="region of interest" description="Disordered" evidence="1">
    <location>
        <begin position="422"/>
        <end position="498"/>
    </location>
</feature>
<dbReference type="OMA" id="CGIRKIW"/>
<dbReference type="GO" id="GO:0005634">
    <property type="term" value="C:nucleus"/>
    <property type="evidence" value="ECO:0007669"/>
    <property type="project" value="TreeGrafter"/>
</dbReference>
<feature type="compositionally biased region" description="Basic residues" evidence="1">
    <location>
        <begin position="204"/>
        <end position="220"/>
    </location>
</feature>
<dbReference type="EMBL" id="FP929127">
    <property type="protein sequence ID" value="CBX95942.1"/>
    <property type="molecule type" value="Genomic_DNA"/>
</dbReference>
<proteinExistence type="predicted"/>
<dbReference type="PANTHER" id="PTHR15410">
    <property type="entry name" value="HIRA-INTERACTING PROTEIN 3"/>
    <property type="match status" value="1"/>
</dbReference>
<sequence>MRPQTTAMMSYDVGEGFVWAGESRLQYSRATHVGTSHKYYLGTHHHVSNNTVIAPRPSRPQAYPRPEDPFNSTLAQQNRILVPTNTLARVNKTMSDSDQNLPSEAAIATKLRDIVIAIHKSGNTDDLTVKRVRARAEKELGLDDGFFKTNPVWKQKSQEQIVEAVEKYCDADPSPQPTPKKAASNPKTKPAEKKTKAATASARGVKRKAAPAKKPAKRQKPSSDDDSEPELSEPPAEISAEESDSPKKPVRRGKQIVTEDSDEDNDDVSKAAPDPSVPATDEESGVERVAPEKKAKTEAVDSDSDLSSVIDEEPVKKQRKKKDSAPAAKKASKPKATQAKTADDPDQAKIKELQGWLVKCGIRKVWSRDPELSKCNTAKEKIVVLRNMLKDVGMEGKFSVEKAAKIKEQREFAKDLEAIQEGEMAWGKTSEVTSTGRPSRRAAARPVPVQKIVLEEDSEEDTEGGGGADESSEDDDVHPDSDEESEGKDDDSGADDSD</sequence>
<dbReference type="PANTHER" id="PTHR15410:SF2">
    <property type="entry name" value="HIRA-INTERACTING PROTEIN 3"/>
    <property type="match status" value="1"/>
</dbReference>
<evidence type="ECO:0000313" key="2">
    <source>
        <dbReference type="EMBL" id="CBX95942.1"/>
    </source>
</evidence>
<gene>
    <name evidence="2" type="ORF">LEMA_P030940.1</name>
</gene>
<organism evidence="3">
    <name type="scientific">Leptosphaeria maculans (strain JN3 / isolate v23.1.3 / race Av1-4-5-6-7-8)</name>
    <name type="common">Blackleg fungus</name>
    <name type="synonym">Phoma lingam</name>
    <dbReference type="NCBI Taxonomy" id="985895"/>
    <lineage>
        <taxon>Eukaryota</taxon>
        <taxon>Fungi</taxon>
        <taxon>Dikarya</taxon>
        <taxon>Ascomycota</taxon>
        <taxon>Pezizomycotina</taxon>
        <taxon>Dothideomycetes</taxon>
        <taxon>Pleosporomycetidae</taxon>
        <taxon>Pleosporales</taxon>
        <taxon>Pleosporineae</taxon>
        <taxon>Leptosphaeriaceae</taxon>
        <taxon>Plenodomus</taxon>
        <taxon>Plenodomus lingam/Leptosphaeria maculans species complex</taxon>
    </lineage>
</organism>
<dbReference type="OrthoDB" id="552755at2759"/>
<accession>E4ZWG6</accession>
<dbReference type="Proteomes" id="UP000002668">
    <property type="component" value="Genome"/>
</dbReference>
<dbReference type="InterPro" id="IPR037647">
    <property type="entry name" value="HIRIP3"/>
</dbReference>
<keyword evidence="3" id="KW-1185">Reference proteome</keyword>
<dbReference type="InParanoid" id="E4ZWG6"/>
<feature type="compositionally biased region" description="Basic and acidic residues" evidence="1">
    <location>
        <begin position="285"/>
        <end position="299"/>
    </location>
</feature>
<evidence type="ECO:0000256" key="1">
    <source>
        <dbReference type="SAM" id="MobiDB-lite"/>
    </source>
</evidence>
<protein>
    <submittedName>
        <fullName evidence="2">Predicted protein</fullName>
    </submittedName>
</protein>
<dbReference type="STRING" id="985895.E4ZWG6"/>
<dbReference type="AlphaFoldDB" id="E4ZWG6"/>
<feature type="compositionally biased region" description="Acidic residues" evidence="1">
    <location>
        <begin position="470"/>
        <end position="498"/>
    </location>
</feature>
<dbReference type="eggNOG" id="ENOG502S0AG">
    <property type="taxonomic scope" value="Eukaryota"/>
</dbReference>
<evidence type="ECO:0000313" key="3">
    <source>
        <dbReference type="Proteomes" id="UP000002668"/>
    </source>
</evidence>
<name>E4ZWG6_LEPMJ</name>
<reference evidence="3" key="1">
    <citation type="journal article" date="2011" name="Nat. Commun.">
        <title>Effector diversification within compartments of the Leptosphaeria maculans genome affected by Repeat-Induced Point mutations.</title>
        <authorList>
            <person name="Rouxel T."/>
            <person name="Grandaubert J."/>
            <person name="Hane J.K."/>
            <person name="Hoede C."/>
            <person name="van de Wouw A.P."/>
            <person name="Couloux A."/>
            <person name="Dominguez V."/>
            <person name="Anthouard V."/>
            <person name="Bally P."/>
            <person name="Bourras S."/>
            <person name="Cozijnsen A.J."/>
            <person name="Ciuffetti L.M."/>
            <person name="Degrave A."/>
            <person name="Dilmaghani A."/>
            <person name="Duret L."/>
            <person name="Fudal I."/>
            <person name="Goodwin S.B."/>
            <person name="Gout L."/>
            <person name="Glaser N."/>
            <person name="Linglin J."/>
            <person name="Kema G.H.J."/>
            <person name="Lapalu N."/>
            <person name="Lawrence C.B."/>
            <person name="May K."/>
            <person name="Meyer M."/>
            <person name="Ollivier B."/>
            <person name="Poulain J."/>
            <person name="Schoch C.L."/>
            <person name="Simon A."/>
            <person name="Spatafora J.W."/>
            <person name="Stachowiak A."/>
            <person name="Turgeon B.G."/>
            <person name="Tyler B.M."/>
            <person name="Vincent D."/>
            <person name="Weissenbach J."/>
            <person name="Amselem J."/>
            <person name="Quesneville H."/>
            <person name="Oliver R.P."/>
            <person name="Wincker P."/>
            <person name="Balesdent M.-H."/>
            <person name="Howlett B.J."/>
        </authorList>
    </citation>
    <scope>NUCLEOTIDE SEQUENCE [LARGE SCALE GENOMIC DNA]</scope>
    <source>
        <strain evidence="3">JN3 / isolate v23.1.3 / race Av1-4-5-6-7-8</strain>
    </source>
</reference>
<dbReference type="HOGENOM" id="CLU_033002_1_0_1"/>
<feature type="compositionally biased region" description="Low complexity" evidence="1">
    <location>
        <begin position="325"/>
        <end position="340"/>
    </location>
</feature>